<accession>A0A1M5ZB28</accession>
<organism evidence="10 11">
    <name type="scientific">Sporanaerobacter acetigenes DSM 13106</name>
    <dbReference type="NCBI Taxonomy" id="1123281"/>
    <lineage>
        <taxon>Bacteria</taxon>
        <taxon>Bacillati</taxon>
        <taxon>Bacillota</taxon>
        <taxon>Tissierellia</taxon>
        <taxon>Tissierellales</taxon>
        <taxon>Sporanaerobacteraceae</taxon>
        <taxon>Sporanaerobacter</taxon>
    </lineage>
</organism>
<dbReference type="AlphaFoldDB" id="A0A1M5ZB28"/>
<dbReference type="EMBL" id="FQXR01000029">
    <property type="protein sequence ID" value="SHI21434.1"/>
    <property type="molecule type" value="Genomic_DNA"/>
</dbReference>
<dbReference type="RefSeq" id="WP_072745502.1">
    <property type="nucleotide sequence ID" value="NZ_FQXR01000029.1"/>
</dbReference>
<dbReference type="SMART" id="SM00382">
    <property type="entry name" value="AAA"/>
    <property type="match status" value="1"/>
</dbReference>
<evidence type="ECO:0000313" key="11">
    <source>
        <dbReference type="Proteomes" id="UP000184389"/>
    </source>
</evidence>
<comment type="subcellular location">
    <subcellularLocation>
        <location evidence="1">Cell membrane</location>
        <topology evidence="1">Multi-pass membrane protein</topology>
    </subcellularLocation>
</comment>
<dbReference type="Gene3D" id="1.20.1560.10">
    <property type="entry name" value="ABC transporter type 1, transmembrane domain"/>
    <property type="match status" value="1"/>
</dbReference>
<feature type="transmembrane region" description="Helical" evidence="7">
    <location>
        <begin position="75"/>
        <end position="93"/>
    </location>
</feature>
<proteinExistence type="predicted"/>
<keyword evidence="4 10" id="KW-0067">ATP-binding</keyword>
<dbReference type="PANTHER" id="PTHR43394">
    <property type="entry name" value="ATP-DEPENDENT PERMEASE MDL1, MITOCHONDRIAL"/>
    <property type="match status" value="1"/>
</dbReference>
<dbReference type="OrthoDB" id="1699242at2"/>
<dbReference type="GO" id="GO:0016887">
    <property type="term" value="F:ATP hydrolysis activity"/>
    <property type="evidence" value="ECO:0007669"/>
    <property type="project" value="InterPro"/>
</dbReference>
<dbReference type="STRING" id="1123281.SAMN02745180_02922"/>
<feature type="transmembrane region" description="Helical" evidence="7">
    <location>
        <begin position="146"/>
        <end position="170"/>
    </location>
</feature>
<evidence type="ECO:0000256" key="1">
    <source>
        <dbReference type="ARBA" id="ARBA00004651"/>
    </source>
</evidence>
<evidence type="ECO:0000259" key="8">
    <source>
        <dbReference type="PROSITE" id="PS50893"/>
    </source>
</evidence>
<dbReference type="PANTHER" id="PTHR43394:SF1">
    <property type="entry name" value="ATP-BINDING CASSETTE SUB-FAMILY B MEMBER 10, MITOCHONDRIAL"/>
    <property type="match status" value="1"/>
</dbReference>
<reference evidence="10 11" key="1">
    <citation type="submission" date="2016-11" db="EMBL/GenBank/DDBJ databases">
        <authorList>
            <person name="Jaros S."/>
            <person name="Januszkiewicz K."/>
            <person name="Wedrychowicz H."/>
        </authorList>
    </citation>
    <scope>NUCLEOTIDE SEQUENCE [LARGE SCALE GENOMIC DNA]</scope>
    <source>
        <strain evidence="10 11">DSM 13106</strain>
    </source>
</reference>
<protein>
    <submittedName>
        <fullName evidence="10">ATP-binding cassette, subfamily B</fullName>
    </submittedName>
</protein>
<dbReference type="Proteomes" id="UP000184389">
    <property type="component" value="Unassembled WGS sequence"/>
</dbReference>
<keyword evidence="5 7" id="KW-1133">Transmembrane helix</keyword>
<evidence type="ECO:0000256" key="3">
    <source>
        <dbReference type="ARBA" id="ARBA00022741"/>
    </source>
</evidence>
<feature type="domain" description="ABC transmembrane type-1" evidence="9">
    <location>
        <begin position="48"/>
        <end position="323"/>
    </location>
</feature>
<dbReference type="Pfam" id="PF00005">
    <property type="entry name" value="ABC_tran"/>
    <property type="match status" value="1"/>
</dbReference>
<keyword evidence="6 7" id="KW-0472">Membrane</keyword>
<evidence type="ECO:0000256" key="7">
    <source>
        <dbReference type="SAM" id="Phobius"/>
    </source>
</evidence>
<evidence type="ECO:0000256" key="4">
    <source>
        <dbReference type="ARBA" id="ARBA00022840"/>
    </source>
</evidence>
<dbReference type="GO" id="GO:0005886">
    <property type="term" value="C:plasma membrane"/>
    <property type="evidence" value="ECO:0007669"/>
    <property type="project" value="UniProtKB-SubCell"/>
</dbReference>
<evidence type="ECO:0000256" key="5">
    <source>
        <dbReference type="ARBA" id="ARBA00022989"/>
    </source>
</evidence>
<dbReference type="InterPro" id="IPR003439">
    <property type="entry name" value="ABC_transporter-like_ATP-bd"/>
</dbReference>
<dbReference type="InterPro" id="IPR039421">
    <property type="entry name" value="Type_1_exporter"/>
</dbReference>
<dbReference type="InterPro" id="IPR003593">
    <property type="entry name" value="AAA+_ATPase"/>
</dbReference>
<dbReference type="Gene3D" id="3.40.50.300">
    <property type="entry name" value="P-loop containing nucleotide triphosphate hydrolases"/>
    <property type="match status" value="1"/>
</dbReference>
<dbReference type="InterPro" id="IPR036640">
    <property type="entry name" value="ABC1_TM_sf"/>
</dbReference>
<feature type="transmembrane region" description="Helical" evidence="7">
    <location>
        <begin position="176"/>
        <end position="196"/>
    </location>
</feature>
<dbReference type="InterPro" id="IPR011527">
    <property type="entry name" value="ABC1_TM_dom"/>
</dbReference>
<evidence type="ECO:0000256" key="2">
    <source>
        <dbReference type="ARBA" id="ARBA00022692"/>
    </source>
</evidence>
<dbReference type="GO" id="GO:0015421">
    <property type="term" value="F:ABC-type oligopeptide transporter activity"/>
    <property type="evidence" value="ECO:0007669"/>
    <property type="project" value="TreeGrafter"/>
</dbReference>
<evidence type="ECO:0000313" key="10">
    <source>
        <dbReference type="EMBL" id="SHI21434.1"/>
    </source>
</evidence>
<dbReference type="GO" id="GO:0005524">
    <property type="term" value="F:ATP binding"/>
    <property type="evidence" value="ECO:0007669"/>
    <property type="project" value="UniProtKB-KW"/>
</dbReference>
<keyword evidence="3" id="KW-0547">Nucleotide-binding</keyword>
<evidence type="ECO:0000256" key="6">
    <source>
        <dbReference type="ARBA" id="ARBA00023136"/>
    </source>
</evidence>
<name>A0A1M5ZB28_9FIRM</name>
<dbReference type="SUPFAM" id="SSF90123">
    <property type="entry name" value="ABC transporter transmembrane region"/>
    <property type="match status" value="1"/>
</dbReference>
<keyword evidence="2 7" id="KW-0812">Transmembrane</keyword>
<dbReference type="InterPro" id="IPR027417">
    <property type="entry name" value="P-loop_NTPase"/>
</dbReference>
<dbReference type="SUPFAM" id="SSF52540">
    <property type="entry name" value="P-loop containing nucleoside triphosphate hydrolases"/>
    <property type="match status" value="1"/>
</dbReference>
<evidence type="ECO:0000259" key="9">
    <source>
        <dbReference type="PROSITE" id="PS50929"/>
    </source>
</evidence>
<dbReference type="PROSITE" id="PS50893">
    <property type="entry name" value="ABC_TRANSPORTER_2"/>
    <property type="match status" value="1"/>
</dbReference>
<gene>
    <name evidence="10" type="ORF">SAMN02745180_02922</name>
</gene>
<keyword evidence="11" id="KW-1185">Reference proteome</keyword>
<feature type="domain" description="ABC transporter" evidence="8">
    <location>
        <begin position="355"/>
        <end position="596"/>
    </location>
</feature>
<dbReference type="PROSITE" id="PS50929">
    <property type="entry name" value="ABC_TM1F"/>
    <property type="match status" value="1"/>
</dbReference>
<sequence>MLKKIKVSKFVKNIKDFIEVFSWCVKLSWKVSHLYTILRVSAELLNPLLNIAAVFVSRQIINYISASIGNFNTRYIYNLLFLMALIALLKVIMIKVQIYSRIVHSEQLDQWMTRNMIEFSFDVDLAYLDNPNYQDKITSAMRDGSILVQALGSSISAISAIMSFLIAFVILSNENIIYALIMTMAALPSGIALRYYTESLYGLSLGQISNRRKLSYIQQIAFNRDFSQDVRLFQSSKILKDSYDNLWGKLFSQRKKILKNRSRITLILDFLPEVVLVIISGHIIFNIVNGKLVIGDYIFLSGLLGQLWHSTSSFISSSMEIVENKLRMNNYKSLFKYTNKIEDNGILELKIVDSITFKNVSFVYPLSEKYALKDISFHIKNSEHVAFVGLNGSGKSTIIKLLLRFYEPTSGEILINGINISSYTITSLRRNFSVYFQDMNNFAFTIKENFHLTNPDVLINDEDIIEALEKSDFIEILNLNEAGLDAYISKFFTPNGLILSGGQTQKLALARVLYRKDTILILDEVSSNLDPRAEHEIFNKLEDITENRLTLFISHRLSNLSLADRVIVLEDGNVIEDGKPEQLLKDNKRYAELFRYQQKKYMVEGEA</sequence>